<dbReference type="Gene3D" id="3.40.630.30">
    <property type="match status" value="1"/>
</dbReference>
<evidence type="ECO:0000259" key="2">
    <source>
        <dbReference type="Pfam" id="PF13480"/>
    </source>
</evidence>
<dbReference type="RefSeq" id="WP_186772760.1">
    <property type="nucleotide sequence ID" value="NZ_JACOMF010000039.1"/>
</dbReference>
<dbReference type="AlphaFoldDB" id="A0A9X0R1X7"/>
<dbReference type="InterPro" id="IPR016181">
    <property type="entry name" value="Acyl_CoA_acyltransferase"/>
</dbReference>
<accession>A0A9X0R1X7</accession>
<evidence type="ECO:0000256" key="1">
    <source>
        <dbReference type="SAM" id="MobiDB-lite"/>
    </source>
</evidence>
<dbReference type="EMBL" id="JACOMF010000039">
    <property type="protein sequence ID" value="MBC4018004.1"/>
    <property type="molecule type" value="Genomic_DNA"/>
</dbReference>
<keyword evidence="4" id="KW-1185">Reference proteome</keyword>
<evidence type="ECO:0000313" key="3">
    <source>
        <dbReference type="EMBL" id="MBC4018004.1"/>
    </source>
</evidence>
<protein>
    <submittedName>
        <fullName evidence="3">GNAT family N-acetyltransferase</fullName>
    </submittedName>
</protein>
<proteinExistence type="predicted"/>
<reference evidence="3" key="1">
    <citation type="submission" date="2020-08" db="EMBL/GenBank/DDBJ databases">
        <authorList>
            <person name="Hu Y."/>
            <person name="Nguyen S.V."/>
            <person name="Li F."/>
            <person name="Fanning S."/>
        </authorList>
    </citation>
    <scope>NUCLEOTIDE SEQUENCE</scope>
    <source>
        <strain evidence="3">SYSU D8009</strain>
    </source>
</reference>
<organism evidence="3 4">
    <name type="scientific">Siccirubricoccus deserti</name>
    <dbReference type="NCBI Taxonomy" id="2013562"/>
    <lineage>
        <taxon>Bacteria</taxon>
        <taxon>Pseudomonadati</taxon>
        <taxon>Pseudomonadota</taxon>
        <taxon>Alphaproteobacteria</taxon>
        <taxon>Acetobacterales</taxon>
        <taxon>Roseomonadaceae</taxon>
        <taxon>Siccirubricoccus</taxon>
    </lineage>
</organism>
<dbReference type="Pfam" id="PF13480">
    <property type="entry name" value="Acetyltransf_6"/>
    <property type="match status" value="1"/>
</dbReference>
<evidence type="ECO:0000313" key="4">
    <source>
        <dbReference type="Proteomes" id="UP000600101"/>
    </source>
</evidence>
<dbReference type="InterPro" id="IPR038740">
    <property type="entry name" value="BioF2-like_GNAT_dom"/>
</dbReference>
<dbReference type="Proteomes" id="UP000600101">
    <property type="component" value="Unassembled WGS sequence"/>
</dbReference>
<name>A0A9X0R1X7_9PROT</name>
<feature type="domain" description="BioF2-like acetyltransferase" evidence="2">
    <location>
        <begin position="171"/>
        <end position="319"/>
    </location>
</feature>
<dbReference type="SUPFAM" id="SSF55729">
    <property type="entry name" value="Acyl-CoA N-acyltransferases (Nat)"/>
    <property type="match status" value="1"/>
</dbReference>
<comment type="caution">
    <text evidence="3">The sequence shown here is derived from an EMBL/GenBank/DDBJ whole genome shotgun (WGS) entry which is preliminary data.</text>
</comment>
<gene>
    <name evidence="3" type="ORF">H7965_22135</name>
</gene>
<sequence length="402" mass="43335">MTPGAPQVEILASPRGEALGQLWRELEAKAAEFSFFQSWTWVGCLADERYPDPVLLRANSGGRLLGLALLNRRRGRLCLAESGEPVLDAPFIEHNAPLLAADAGPEVEAALLRAAWQVPGVGQLVLGGVPPHLPRLAGGIAWRWQERPVPLVALGPVRAAGGDYLAGLSANSRYQIRRSARRYAAFGALRLDRAETLPEALEWLEALATLHGETWRARGRPGAFADDFAWRFHQALVARAQPRGELDLLRVTAGERVVGYLYNFRLRGRVYAYQSGLDHVGAGPHGKPGLTCHAMAVERAIAEGAESYDFLAGPDRYKRSLANAEATLVWAELVPRWSARGLVVRLRGAAGRIVGGRPLRALTPASAERPALREGNTRGAGAADQPIAVIIGGPAPRSSDRA</sequence>
<feature type="region of interest" description="Disordered" evidence="1">
    <location>
        <begin position="366"/>
        <end position="386"/>
    </location>
</feature>